<reference evidence="18" key="3">
    <citation type="submission" date="2025-09" db="UniProtKB">
        <authorList>
            <consortium name="Ensembl"/>
        </authorList>
    </citation>
    <scope>IDENTIFICATION</scope>
</reference>
<dbReference type="Ensembl" id="ENSMUNT00000003919.2">
    <property type="protein sequence ID" value="ENSMUNP00000003328.2"/>
    <property type="gene ID" value="ENSMUNG00000002771.2"/>
</dbReference>
<keyword evidence="5" id="KW-1003">Cell membrane</keyword>
<feature type="transmembrane region" description="Helical" evidence="15">
    <location>
        <begin position="160"/>
        <end position="177"/>
    </location>
</feature>
<feature type="compositionally biased region" description="Polar residues" evidence="14">
    <location>
        <begin position="627"/>
        <end position="643"/>
    </location>
</feature>
<keyword evidence="8 15" id="KW-1133">Transmembrane helix</keyword>
<evidence type="ECO:0000256" key="9">
    <source>
        <dbReference type="ARBA" id="ARBA00023053"/>
    </source>
</evidence>
<dbReference type="GO" id="GO:0015386">
    <property type="term" value="F:potassium:proton antiporter activity"/>
    <property type="evidence" value="ECO:0007669"/>
    <property type="project" value="TreeGrafter"/>
</dbReference>
<dbReference type="AlphaFoldDB" id="A0A8C6IVS5"/>
<keyword evidence="11 15" id="KW-0472">Membrane</keyword>
<dbReference type="InterPro" id="IPR018422">
    <property type="entry name" value="Cation/H_exchanger_CPA1"/>
</dbReference>
<dbReference type="GO" id="GO:0015385">
    <property type="term" value="F:sodium:proton antiporter activity"/>
    <property type="evidence" value="ECO:0007669"/>
    <property type="project" value="InterPro"/>
</dbReference>
<feature type="transmembrane region" description="Helical" evidence="15">
    <location>
        <begin position="303"/>
        <end position="327"/>
    </location>
</feature>
<evidence type="ECO:0000256" key="6">
    <source>
        <dbReference type="ARBA" id="ARBA00022692"/>
    </source>
</evidence>
<dbReference type="InterPro" id="IPR002090">
    <property type="entry name" value="NHE-6/7/9"/>
</dbReference>
<dbReference type="PRINTS" id="PR01088">
    <property type="entry name" value="NAHEXCHNGR6"/>
</dbReference>
<evidence type="ECO:0000256" key="16">
    <source>
        <dbReference type="SAM" id="SignalP"/>
    </source>
</evidence>
<feature type="region of interest" description="Disordered" evidence="14">
    <location>
        <begin position="525"/>
        <end position="549"/>
    </location>
</feature>
<evidence type="ECO:0000256" key="15">
    <source>
        <dbReference type="SAM" id="Phobius"/>
    </source>
</evidence>
<feature type="transmembrane region" description="Helical" evidence="15">
    <location>
        <begin position="189"/>
        <end position="211"/>
    </location>
</feature>
<dbReference type="PRINTS" id="PR01084">
    <property type="entry name" value="NAHEXCHNGR"/>
</dbReference>
<evidence type="ECO:0000259" key="17">
    <source>
        <dbReference type="Pfam" id="PF00999"/>
    </source>
</evidence>
<feature type="signal peptide" evidence="16">
    <location>
        <begin position="1"/>
        <end position="24"/>
    </location>
</feature>
<dbReference type="Gene3D" id="6.10.140.1330">
    <property type="match status" value="1"/>
</dbReference>
<evidence type="ECO:0000256" key="4">
    <source>
        <dbReference type="ARBA" id="ARBA00022448"/>
    </source>
</evidence>
<feature type="transmembrane region" description="Helical" evidence="15">
    <location>
        <begin position="231"/>
        <end position="249"/>
    </location>
</feature>
<evidence type="ECO:0000256" key="5">
    <source>
        <dbReference type="ARBA" id="ARBA00022475"/>
    </source>
</evidence>
<keyword evidence="16" id="KW-0732">Signal</keyword>
<evidence type="ECO:0000256" key="14">
    <source>
        <dbReference type="SAM" id="MobiDB-lite"/>
    </source>
</evidence>
<reference evidence="18" key="2">
    <citation type="submission" date="2025-08" db="UniProtKB">
        <authorList>
            <consortium name="Ensembl"/>
        </authorList>
    </citation>
    <scope>IDENTIFICATION</scope>
</reference>
<feature type="transmembrane region" description="Helical" evidence="15">
    <location>
        <begin position="418"/>
        <end position="437"/>
    </location>
</feature>
<feature type="chain" id="PRO_5043893627" description="Sodium/hydrogen exchanger" evidence="16">
    <location>
        <begin position="25"/>
        <end position="674"/>
    </location>
</feature>
<feature type="transmembrane region" description="Helical" evidence="15">
    <location>
        <begin position="483"/>
        <end position="504"/>
    </location>
</feature>
<comment type="similarity">
    <text evidence="3 13">Belongs to the monovalent cation:proton antiporter 1 (CPA1) transporter (TC 2.A.36) family.</text>
</comment>
<evidence type="ECO:0000256" key="2">
    <source>
        <dbReference type="ARBA" id="ARBA00004651"/>
    </source>
</evidence>
<evidence type="ECO:0000256" key="11">
    <source>
        <dbReference type="ARBA" id="ARBA00023136"/>
    </source>
</evidence>
<dbReference type="PANTHER" id="PTHR10110">
    <property type="entry name" value="SODIUM/HYDROGEN EXCHANGER"/>
    <property type="match status" value="1"/>
</dbReference>
<feature type="transmembrane region" description="Helical" evidence="15">
    <location>
        <begin position="458"/>
        <end position="477"/>
    </location>
</feature>
<evidence type="ECO:0000313" key="19">
    <source>
        <dbReference type="Proteomes" id="UP000694405"/>
    </source>
</evidence>
<evidence type="ECO:0000313" key="18">
    <source>
        <dbReference type="Ensembl" id="ENSMUNP00000003328.2"/>
    </source>
</evidence>
<reference evidence="18" key="1">
    <citation type="submission" date="2020-03" db="EMBL/GenBank/DDBJ databases">
        <title>Melopsittacus undulatus (budgerigar) genome, bMelUnd1, maternal haplotype with Z.</title>
        <authorList>
            <person name="Gedman G."/>
            <person name="Mountcastle J."/>
            <person name="Haase B."/>
            <person name="Formenti G."/>
            <person name="Wright T."/>
            <person name="Apodaca J."/>
            <person name="Pelan S."/>
            <person name="Chow W."/>
            <person name="Rhie A."/>
            <person name="Howe K."/>
            <person name="Fedrigo O."/>
            <person name="Jarvis E.D."/>
        </authorList>
    </citation>
    <scope>NUCLEOTIDE SEQUENCE [LARGE SCALE GENOMIC DNA]</scope>
</reference>
<dbReference type="NCBIfam" id="TIGR00840">
    <property type="entry name" value="b_cpa1"/>
    <property type="match status" value="1"/>
</dbReference>
<dbReference type="InterPro" id="IPR006153">
    <property type="entry name" value="Cation/H_exchanger_TM"/>
</dbReference>
<proteinExistence type="inferred from homology"/>
<organism evidence="18 19">
    <name type="scientific">Melopsittacus undulatus</name>
    <name type="common">Budgerigar</name>
    <name type="synonym">Psittacus undulatus</name>
    <dbReference type="NCBI Taxonomy" id="13146"/>
    <lineage>
        <taxon>Eukaryota</taxon>
        <taxon>Metazoa</taxon>
        <taxon>Chordata</taxon>
        <taxon>Craniata</taxon>
        <taxon>Vertebrata</taxon>
        <taxon>Euteleostomi</taxon>
        <taxon>Archelosauria</taxon>
        <taxon>Archosauria</taxon>
        <taxon>Dinosauria</taxon>
        <taxon>Saurischia</taxon>
        <taxon>Theropoda</taxon>
        <taxon>Coelurosauria</taxon>
        <taxon>Aves</taxon>
        <taxon>Neognathae</taxon>
        <taxon>Neoaves</taxon>
        <taxon>Telluraves</taxon>
        <taxon>Australaves</taxon>
        <taxon>Psittaciformes</taxon>
        <taxon>Psittaculidae</taxon>
        <taxon>Melopsittacus</taxon>
    </lineage>
</organism>
<dbReference type="GO" id="GO:0005886">
    <property type="term" value="C:plasma membrane"/>
    <property type="evidence" value="ECO:0007669"/>
    <property type="project" value="UniProtKB-SubCell"/>
</dbReference>
<evidence type="ECO:0000256" key="10">
    <source>
        <dbReference type="ARBA" id="ARBA00023065"/>
    </source>
</evidence>
<keyword evidence="9" id="KW-0915">Sodium</keyword>
<dbReference type="Pfam" id="PF00999">
    <property type="entry name" value="Na_H_Exchanger"/>
    <property type="match status" value="1"/>
</dbReference>
<keyword evidence="4 13" id="KW-0813">Transport</keyword>
<dbReference type="PANTHER" id="PTHR10110:SF62">
    <property type="entry name" value="SODIUM_HYDROGEN EXCHANGER 7"/>
    <property type="match status" value="1"/>
</dbReference>
<dbReference type="InterPro" id="IPR004709">
    <property type="entry name" value="NaH_exchanger"/>
</dbReference>
<dbReference type="Proteomes" id="UP000694405">
    <property type="component" value="Chromosome 2"/>
</dbReference>
<dbReference type="GO" id="GO:0055038">
    <property type="term" value="C:recycling endosome membrane"/>
    <property type="evidence" value="ECO:0007669"/>
    <property type="project" value="UniProtKB-SubCell"/>
</dbReference>
<evidence type="ECO:0000256" key="12">
    <source>
        <dbReference type="ARBA" id="ARBA00023201"/>
    </source>
</evidence>
<accession>A0A8C6IVS5</accession>
<evidence type="ECO:0000256" key="7">
    <source>
        <dbReference type="ARBA" id="ARBA00022753"/>
    </source>
</evidence>
<evidence type="ECO:0000256" key="1">
    <source>
        <dbReference type="ARBA" id="ARBA00004195"/>
    </source>
</evidence>
<keyword evidence="19" id="KW-1185">Reference proteome</keyword>
<feature type="transmembrane region" description="Helical" evidence="15">
    <location>
        <begin position="359"/>
        <end position="378"/>
    </location>
</feature>
<feature type="transmembrane region" description="Helical" evidence="15">
    <location>
        <begin position="48"/>
        <end position="69"/>
    </location>
</feature>
<keyword evidence="13" id="KW-0050">Antiport</keyword>
<protein>
    <recommendedName>
        <fullName evidence="13">Sodium/hydrogen exchanger</fullName>
    </recommendedName>
</protein>
<feature type="transmembrane region" description="Helical" evidence="15">
    <location>
        <begin position="390"/>
        <end position="412"/>
    </location>
</feature>
<name>A0A8C6IVS5_MELUD</name>
<feature type="region of interest" description="Disordered" evidence="14">
    <location>
        <begin position="627"/>
        <end position="674"/>
    </location>
</feature>
<comment type="subcellular location">
    <subcellularLocation>
        <location evidence="2">Cell membrane</location>
        <topology evidence="2">Multi-pass membrane protein</topology>
    </subcellularLocation>
    <subcellularLocation>
        <location evidence="1">Recycling endosome membrane</location>
        <topology evidence="1">Multi-pass membrane protein</topology>
    </subcellularLocation>
</comment>
<dbReference type="GO" id="GO:0051453">
    <property type="term" value="P:regulation of intracellular pH"/>
    <property type="evidence" value="ECO:0007669"/>
    <property type="project" value="TreeGrafter"/>
</dbReference>
<evidence type="ECO:0000256" key="3">
    <source>
        <dbReference type="ARBA" id="ARBA00007367"/>
    </source>
</evidence>
<feature type="compositionally biased region" description="Basic and acidic residues" evidence="14">
    <location>
        <begin position="644"/>
        <end position="674"/>
    </location>
</feature>
<feature type="domain" description="Cation/H+ exchanger transmembrane" evidence="17">
    <location>
        <begin position="62"/>
        <end position="513"/>
    </location>
</feature>
<keyword evidence="7" id="KW-0967">Endosome</keyword>
<evidence type="ECO:0000256" key="13">
    <source>
        <dbReference type="RuleBase" id="RU003722"/>
    </source>
</evidence>
<evidence type="ECO:0000256" key="8">
    <source>
        <dbReference type="ARBA" id="ARBA00022989"/>
    </source>
</evidence>
<feature type="transmembrane region" description="Helical" evidence="15">
    <location>
        <begin position="81"/>
        <end position="98"/>
    </location>
</feature>
<sequence length="674" mass="75361">MAVPLRRRLPMLLLVLLAAGELRAAERSSSAMEELATEKEAEESHRQDSVSLLTFILLLTLTILTIWLFKHRRVRFLHETGLAMIYGLIVGVILRYGTPSTSGHDKPFSCSQEDRPFTTLLVNVSGKFFEYTLKGEISPGKIHNVEQNDMLRKVTFDPEVFFNILLPPIIFHAGYSLKKRHFFRNLGSILAYAFLGTAVSCFIIGNLMYGVVKLMKLVGQLSDKFYYTDCLLFGAIISATDPVTVLAIFNELHADVDLYALLFGESVLNDAVAIVLSSSIVAYQPTGENTHAFDAAAFFKSVGVFLGIFSGSFMMGAVTGVVTALVTKFTKLHCFPLLETALFFLMSWSTFLLAEACGFTGVVAVLFCGITQAHYTYNNLSAESRSRTKQLFEVLHFLAENFIFSYMGLALFTFQKHIFSPVFIIGAFIAIFFGRAAHIYPLSFLLNLGRRHKISWNFQHMMMFSGLRGAMAFALAIRDTATYSHQMMFSTTLLIVFFTVWIVGGGTTPMLSWLNIRVGVDPDQDPPPTNDSFQVLQGEGPDSERRNRTKQESAWLFRLWYSFDHNYLKPILTHSGPPLTTTLPSWCGLVARCLTSPQVYDNQEQLREEDSDFILNDGDLTVTYGDTTITANGSSGPHTATTSLDDRRTKSSSEEALERDVGAADHEITSREWM</sequence>
<keyword evidence="10 13" id="KW-0406">Ion transport</keyword>
<accession>A0A8V5FXT5</accession>
<dbReference type="GO" id="GO:0098719">
    <property type="term" value="P:sodium ion import across plasma membrane"/>
    <property type="evidence" value="ECO:0007669"/>
    <property type="project" value="TreeGrafter"/>
</dbReference>
<keyword evidence="12 13" id="KW-0739">Sodium transport</keyword>
<gene>
    <name evidence="18" type="primary">LOC101867709</name>
</gene>
<keyword evidence="6 13" id="KW-0812">Transmembrane</keyword>